<feature type="region of interest" description="Disordered" evidence="1">
    <location>
        <begin position="1"/>
        <end position="25"/>
    </location>
</feature>
<dbReference type="Pfam" id="PF20093">
    <property type="entry name" value="DUF6484"/>
    <property type="match status" value="1"/>
</dbReference>
<comment type="caution">
    <text evidence="3">The sequence shown here is derived from an EMBL/GenBank/DDBJ whole genome shotgun (WGS) entry which is preliminary data.</text>
</comment>
<reference evidence="3 4" key="1">
    <citation type="submission" date="2018-07" db="EMBL/GenBank/DDBJ databases">
        <title>Genomic Encyclopedia of Type Strains, Phase IV (KMG-IV): sequencing the most valuable type-strain genomes for metagenomic binning, comparative biology and taxonomic classification.</title>
        <authorList>
            <person name="Goeker M."/>
        </authorList>
    </citation>
    <scope>NUCLEOTIDE SEQUENCE [LARGE SCALE GENOMIC DNA]</scope>
    <source>
        <strain evidence="3 4">DSM 26407</strain>
    </source>
</reference>
<keyword evidence="4" id="KW-1185">Reference proteome</keyword>
<accession>A0A369CAR1</accession>
<evidence type="ECO:0000256" key="1">
    <source>
        <dbReference type="SAM" id="MobiDB-lite"/>
    </source>
</evidence>
<evidence type="ECO:0000313" key="4">
    <source>
        <dbReference type="Proteomes" id="UP000252707"/>
    </source>
</evidence>
<organism evidence="3 4">
    <name type="scientific">Thioalbus denitrificans</name>
    <dbReference type="NCBI Taxonomy" id="547122"/>
    <lineage>
        <taxon>Bacteria</taxon>
        <taxon>Pseudomonadati</taxon>
        <taxon>Pseudomonadota</taxon>
        <taxon>Gammaproteobacteria</taxon>
        <taxon>Chromatiales</taxon>
        <taxon>Ectothiorhodospiraceae</taxon>
        <taxon>Thioalbus</taxon>
    </lineage>
</organism>
<dbReference type="InterPro" id="IPR045506">
    <property type="entry name" value="DUF6484"/>
</dbReference>
<proteinExistence type="predicted"/>
<feature type="compositionally biased region" description="Low complexity" evidence="1">
    <location>
        <begin position="1"/>
        <end position="22"/>
    </location>
</feature>
<evidence type="ECO:0000313" key="3">
    <source>
        <dbReference type="EMBL" id="RCX31120.1"/>
    </source>
</evidence>
<dbReference type="Proteomes" id="UP000252707">
    <property type="component" value="Unassembled WGS sequence"/>
</dbReference>
<feature type="domain" description="DUF6484" evidence="2">
    <location>
        <begin position="46"/>
        <end position="107"/>
    </location>
</feature>
<dbReference type="RefSeq" id="WP_211314850.1">
    <property type="nucleotide sequence ID" value="NZ_QPJY01000003.1"/>
</dbReference>
<sequence length="181" mass="18762">MKVGDAAEAAVGGGTEETAAGDPPCTLQEVRRSRAAPGPDRSGITVGDLVALKDGGQTPLVRFPGQQGTAAVPARTTVDLHGAHIGRPVVLMFEGGDAARPLVMGVIREGDGWPLERPPGQVEVEADGERLVVSAREQLVLRCGKASITLTRAGKVIIRGEYLLSRSAGVNRIKGGSVQIN</sequence>
<evidence type="ECO:0000259" key="2">
    <source>
        <dbReference type="Pfam" id="PF20093"/>
    </source>
</evidence>
<dbReference type="EMBL" id="QPJY01000003">
    <property type="protein sequence ID" value="RCX31120.1"/>
    <property type="molecule type" value="Genomic_DNA"/>
</dbReference>
<protein>
    <recommendedName>
        <fullName evidence="2">DUF6484 domain-containing protein</fullName>
    </recommendedName>
</protein>
<dbReference type="AlphaFoldDB" id="A0A369CAR1"/>
<gene>
    <name evidence="3" type="ORF">DFQ59_10384</name>
</gene>
<name>A0A369CAR1_9GAMM</name>